<accession>A0A2Z5H4I1</accession>
<evidence type="ECO:0000313" key="1">
    <source>
        <dbReference type="EMBL" id="AXC34598.1"/>
    </source>
</evidence>
<dbReference type="Pfam" id="PF11753">
    <property type="entry name" value="DUF3310"/>
    <property type="match status" value="1"/>
</dbReference>
<dbReference type="InterPro" id="IPR021739">
    <property type="entry name" value="SaV-like"/>
</dbReference>
<name>A0A2Z5H4I1_9CAUD</name>
<dbReference type="KEGG" id="vg:54995222"/>
<evidence type="ECO:0000313" key="2">
    <source>
        <dbReference type="Proteomes" id="UP000252591"/>
    </source>
</evidence>
<sequence>MTKPYTIETLRNIVSQNQLKAGTATCSEMSCRGVGCSTCPMVGAATGNGTFKTLSEARRSLVRQEAILKGSIPVKQVDGASPGEDPAVKQPSHYQVFDGLESIEVIARSMTVEQFRGFCMGNTLKYRLRAGKKSDQANIHKDLAKAEFYKELFEKHKAECYEAK</sequence>
<organism evidence="1 2">
    <name type="scientific">Escherichia phage SRT7</name>
    <dbReference type="NCBI Taxonomy" id="2268589"/>
    <lineage>
        <taxon>Viruses</taxon>
        <taxon>Duplodnaviria</taxon>
        <taxon>Heunggongvirae</taxon>
        <taxon>Uroviricota</taxon>
        <taxon>Caudoviricetes</taxon>
        <taxon>Autographivirales</taxon>
        <taxon>Autotranscriptaviridae</taxon>
        <taxon>Studiervirinae</taxon>
        <taxon>Foetvirus</taxon>
        <taxon>Foetvirus P1723</taxon>
        <taxon>Foetvirus SRT7</taxon>
    </lineage>
</organism>
<protein>
    <recommendedName>
        <fullName evidence="3">Nucleotide kinase</fullName>
    </recommendedName>
</protein>
<dbReference type="GeneID" id="54995222"/>
<reference evidence="1" key="1">
    <citation type="submission" date="2018-05" db="EMBL/GenBank/DDBJ databases">
        <title>Genome sequence of Escherichia coli phage SRT7.</title>
        <authorList>
            <person name="Fan X."/>
            <person name="Zhao K."/>
            <person name="Song S."/>
            <person name="Zhao Z."/>
        </authorList>
    </citation>
    <scope>NUCLEOTIDE SEQUENCE [LARGE SCALE GENOMIC DNA]</scope>
</reference>
<evidence type="ECO:0008006" key="3">
    <source>
        <dbReference type="Google" id="ProtNLM"/>
    </source>
</evidence>
<keyword evidence="2" id="KW-1185">Reference proteome</keyword>
<dbReference type="RefSeq" id="YP_009804628.1">
    <property type="nucleotide sequence ID" value="NC_048002.1"/>
</dbReference>
<dbReference type="Proteomes" id="UP000252591">
    <property type="component" value="Segment"/>
</dbReference>
<proteinExistence type="predicted"/>
<dbReference type="EMBL" id="MH370477">
    <property type="protein sequence ID" value="AXC34598.1"/>
    <property type="molecule type" value="Genomic_DNA"/>
</dbReference>